<comment type="caution">
    <text evidence="2">The sequence shown here is derived from an EMBL/GenBank/DDBJ whole genome shotgun (WGS) entry which is preliminary data.</text>
</comment>
<dbReference type="PROSITE" id="PS51465">
    <property type="entry name" value="KAZAL_2"/>
    <property type="match status" value="1"/>
</dbReference>
<reference evidence="3" key="1">
    <citation type="journal article" date="2019" name="Int. J. Syst. Evol. Microbiol.">
        <title>Halobacteriovorax valvorus sp. nov., a novel prokaryotic predator isolated from coastal seawater of China.</title>
        <authorList>
            <person name="Chen M.-X."/>
        </authorList>
    </citation>
    <scope>NUCLEOTIDE SEQUENCE [LARGE SCALE GENOMIC DNA]</scope>
    <source>
        <strain evidence="3">BL9</strain>
    </source>
</reference>
<evidence type="ECO:0000313" key="3">
    <source>
        <dbReference type="Proteomes" id="UP000443582"/>
    </source>
</evidence>
<dbReference type="CDD" id="cd00104">
    <property type="entry name" value="KAZAL_FS"/>
    <property type="match status" value="1"/>
</dbReference>
<evidence type="ECO:0000313" key="2">
    <source>
        <dbReference type="EMBL" id="RZF20958.1"/>
    </source>
</evidence>
<protein>
    <recommendedName>
        <fullName evidence="1">Kazal-like domain-containing protein</fullName>
    </recommendedName>
</protein>
<accession>A0ABY0IFT2</accession>
<sequence>MSKLISIILLAVVATNISAKEIILNGDLIDSQSFTGRIFKVIITEENEEVKLVNEYFEAQSCENGEFALKEESLGKYRLEAVLNCKNWVDQPEETQFCPEIFSPVCGAVSGIDGDMLINYSNSCELYRAKAIFVKEGSCE</sequence>
<proteinExistence type="predicted"/>
<organism evidence="2 3">
    <name type="scientific">Halobacteriovorax vibrionivorans</name>
    <dbReference type="NCBI Taxonomy" id="2152716"/>
    <lineage>
        <taxon>Bacteria</taxon>
        <taxon>Pseudomonadati</taxon>
        <taxon>Bdellovibrionota</taxon>
        <taxon>Bacteriovoracia</taxon>
        <taxon>Bacteriovoracales</taxon>
        <taxon>Halobacteriovoraceae</taxon>
        <taxon>Halobacteriovorax</taxon>
    </lineage>
</organism>
<dbReference type="Proteomes" id="UP000443582">
    <property type="component" value="Unassembled WGS sequence"/>
</dbReference>
<name>A0ABY0IFT2_9BACT</name>
<keyword evidence="3" id="KW-1185">Reference proteome</keyword>
<gene>
    <name evidence="2" type="ORF">DAY19_13315</name>
</gene>
<feature type="domain" description="Kazal-like" evidence="1">
    <location>
        <begin position="79"/>
        <end position="140"/>
    </location>
</feature>
<dbReference type="RefSeq" id="WP_115363284.1">
    <property type="nucleotide sequence ID" value="NZ_QDKL01000003.1"/>
</dbReference>
<dbReference type="EMBL" id="QDKL01000003">
    <property type="protein sequence ID" value="RZF20958.1"/>
    <property type="molecule type" value="Genomic_DNA"/>
</dbReference>
<dbReference type="Gene3D" id="3.30.60.30">
    <property type="match status" value="1"/>
</dbReference>
<dbReference type="InterPro" id="IPR002350">
    <property type="entry name" value="Kazal_dom"/>
</dbReference>
<evidence type="ECO:0000259" key="1">
    <source>
        <dbReference type="PROSITE" id="PS51465"/>
    </source>
</evidence>